<keyword evidence="3 5" id="KW-1133">Transmembrane helix</keyword>
<dbReference type="GO" id="GO:0016020">
    <property type="term" value="C:membrane"/>
    <property type="evidence" value="ECO:0007669"/>
    <property type="project" value="UniProtKB-SubCell"/>
</dbReference>
<dbReference type="EMBL" id="WOXT01000001">
    <property type="protein sequence ID" value="MUV13653.1"/>
    <property type="molecule type" value="Genomic_DNA"/>
</dbReference>
<dbReference type="Proteomes" id="UP000479692">
    <property type="component" value="Unassembled WGS sequence"/>
</dbReference>
<keyword evidence="8" id="KW-1185">Reference proteome</keyword>
<feature type="transmembrane region" description="Helical" evidence="5">
    <location>
        <begin position="227"/>
        <end position="251"/>
    </location>
</feature>
<feature type="domain" description="EamA" evidence="6">
    <location>
        <begin position="166"/>
        <end position="302"/>
    </location>
</feature>
<evidence type="ECO:0000256" key="4">
    <source>
        <dbReference type="ARBA" id="ARBA00023136"/>
    </source>
</evidence>
<accession>A0A7C9HR70</accession>
<feature type="transmembrane region" description="Helical" evidence="5">
    <location>
        <begin position="56"/>
        <end position="73"/>
    </location>
</feature>
<dbReference type="InterPro" id="IPR037185">
    <property type="entry name" value="EmrE-like"/>
</dbReference>
<gene>
    <name evidence="7" type="ORF">GN331_05460</name>
</gene>
<dbReference type="Pfam" id="PF00892">
    <property type="entry name" value="EamA"/>
    <property type="match status" value="2"/>
</dbReference>
<dbReference type="InterPro" id="IPR000620">
    <property type="entry name" value="EamA_dom"/>
</dbReference>
<evidence type="ECO:0000259" key="6">
    <source>
        <dbReference type="Pfam" id="PF00892"/>
    </source>
</evidence>
<evidence type="ECO:0000256" key="3">
    <source>
        <dbReference type="ARBA" id="ARBA00022989"/>
    </source>
</evidence>
<dbReference type="SUPFAM" id="SSF103481">
    <property type="entry name" value="Multidrug resistance efflux transporter EmrE"/>
    <property type="match status" value="2"/>
</dbReference>
<feature type="transmembrane region" description="Helical" evidence="5">
    <location>
        <begin position="197"/>
        <end position="215"/>
    </location>
</feature>
<evidence type="ECO:0000256" key="1">
    <source>
        <dbReference type="ARBA" id="ARBA00004141"/>
    </source>
</evidence>
<name>A0A7C9HR70_9GAMM</name>
<feature type="domain" description="EamA" evidence="6">
    <location>
        <begin position="31"/>
        <end position="154"/>
    </location>
</feature>
<evidence type="ECO:0000256" key="2">
    <source>
        <dbReference type="ARBA" id="ARBA00022692"/>
    </source>
</evidence>
<dbReference type="PANTHER" id="PTHR32322:SF9">
    <property type="entry name" value="AMINO-ACID METABOLITE EFFLUX PUMP-RELATED"/>
    <property type="match status" value="1"/>
</dbReference>
<organism evidence="7 8">
    <name type="scientific">Noviluteimonas gilva</name>
    <dbReference type="NCBI Taxonomy" id="2682097"/>
    <lineage>
        <taxon>Bacteria</taxon>
        <taxon>Pseudomonadati</taxon>
        <taxon>Pseudomonadota</taxon>
        <taxon>Gammaproteobacteria</taxon>
        <taxon>Lysobacterales</taxon>
        <taxon>Lysobacteraceae</taxon>
        <taxon>Noviluteimonas</taxon>
    </lineage>
</organism>
<dbReference type="InterPro" id="IPR050638">
    <property type="entry name" value="AA-Vitamin_Transporters"/>
</dbReference>
<feature type="transmembrane region" description="Helical" evidence="5">
    <location>
        <begin position="167"/>
        <end position="185"/>
    </location>
</feature>
<keyword evidence="2 5" id="KW-0812">Transmembrane</keyword>
<reference evidence="7 8" key="1">
    <citation type="submission" date="2019-12" db="EMBL/GenBank/DDBJ databases">
        <authorList>
            <person name="Xu J."/>
        </authorList>
    </citation>
    <scope>NUCLEOTIDE SEQUENCE [LARGE SCALE GENOMIC DNA]</scope>
    <source>
        <strain evidence="7 8">HX-5-24</strain>
    </source>
</reference>
<proteinExistence type="predicted"/>
<protein>
    <submittedName>
        <fullName evidence="7">EamA family transporter</fullName>
    </submittedName>
</protein>
<comment type="caution">
    <text evidence="7">The sequence shown here is derived from an EMBL/GenBank/DDBJ whole genome shotgun (WGS) entry which is preliminary data.</text>
</comment>
<comment type="subcellular location">
    <subcellularLocation>
        <location evidence="1">Membrane</location>
        <topology evidence="1">Multi-pass membrane protein</topology>
    </subcellularLocation>
</comment>
<evidence type="ECO:0000313" key="8">
    <source>
        <dbReference type="Proteomes" id="UP000479692"/>
    </source>
</evidence>
<dbReference type="AlphaFoldDB" id="A0A7C9HR70"/>
<feature type="transmembrane region" description="Helical" evidence="5">
    <location>
        <begin position="110"/>
        <end position="130"/>
    </location>
</feature>
<feature type="transmembrane region" description="Helical" evidence="5">
    <location>
        <begin position="286"/>
        <end position="303"/>
    </location>
</feature>
<feature type="transmembrane region" description="Helical" evidence="5">
    <location>
        <begin position="142"/>
        <end position="161"/>
    </location>
</feature>
<sequence length="318" mass="34018">MGGGEGAAQDGHRVVNTPARGAGLRGRDLALVAIVCTVWAGNFLTSAFALREIPPFLFTAVRLSILAIALGAFVKRPPQGQWPRLIAVALFNGVLHFGLSFWALHAAGDLSSPAIAMQSYVPMAALLAWWWLGERFGWRTGLAITISFAGVLVLGFDPIVLDAPMSLVLMLISALFLAIGTVLMRRLSGIDMISQQGWTAIISVLPLLALSIAFEPGNWQALRDATWIGWGGAVYSAVFASMLGHGLYYVLVQRHPVAQVTPWLLLAPVGAIALGIAFWGDRPGPRLWIGGAMVLGGVLIIAMRARQKQRPVAAVEEI</sequence>
<feature type="transmembrane region" description="Helical" evidence="5">
    <location>
        <begin position="263"/>
        <end position="280"/>
    </location>
</feature>
<evidence type="ECO:0000313" key="7">
    <source>
        <dbReference type="EMBL" id="MUV13653.1"/>
    </source>
</evidence>
<dbReference type="PANTHER" id="PTHR32322">
    <property type="entry name" value="INNER MEMBRANE TRANSPORTER"/>
    <property type="match status" value="1"/>
</dbReference>
<keyword evidence="4 5" id="KW-0472">Membrane</keyword>
<evidence type="ECO:0000256" key="5">
    <source>
        <dbReference type="SAM" id="Phobius"/>
    </source>
</evidence>
<feature type="transmembrane region" description="Helical" evidence="5">
    <location>
        <begin position="29"/>
        <end position="50"/>
    </location>
</feature>
<feature type="transmembrane region" description="Helical" evidence="5">
    <location>
        <begin position="85"/>
        <end position="104"/>
    </location>
</feature>